<protein>
    <submittedName>
        <fullName evidence="1">Uncharacterized protein</fullName>
    </submittedName>
</protein>
<dbReference type="Gene3D" id="3.40.50.2000">
    <property type="entry name" value="Glycogen Phosphorylase B"/>
    <property type="match status" value="1"/>
</dbReference>
<dbReference type="RefSeq" id="WP_338605672.1">
    <property type="nucleotide sequence ID" value="NZ_AP028679.1"/>
</dbReference>
<evidence type="ECO:0000313" key="2">
    <source>
        <dbReference type="Proteomes" id="UP001366166"/>
    </source>
</evidence>
<dbReference type="SUPFAM" id="SSF53756">
    <property type="entry name" value="UDP-Glycosyltransferase/glycogen phosphorylase"/>
    <property type="match status" value="1"/>
</dbReference>
<accession>A0AAU9EBQ0</accession>
<proteinExistence type="predicted"/>
<gene>
    <name evidence="1" type="ORF">FAK_10080</name>
</gene>
<name>A0AAU9EBQ0_9BACT</name>
<dbReference type="KEGG" id="dmp:FAK_10080"/>
<evidence type="ECO:0000313" key="1">
    <source>
        <dbReference type="EMBL" id="BEQ13942.1"/>
    </source>
</evidence>
<sequence length="395" mass="45521">MAAPGTKGPLVVYFAPWSYWERENRSQPLARALAELGHQVLYLNYPLGRRLGSRFKRLLVRRTHQLEQPGLHLSVGGPFWRTYHWPDMIYVSPQGLSSRQKAYVDFLLRLIQEEPFRGRELVVLSSRMISQPFVRRTRPRMYALDLEDPWSHFQEVWSTSREDLVPALRGFCREAQLVFANGRKIAEGAQGTFLEQEPQILLNGVDPDKFHPDPSVPRPADYPPGPSVLYSGMVNERLDFELLEKVFSALRQVNFVFLGGIYSHFVPTIRQLMECYPNVHFLGHRPVEELFAYLQQADLFMIPSCQDEAWTRAFPAKVFEYFMFGKQSVSTFPLEDIPEQYRFAIRVAQDAESFVRQVQEGLTGESRGQEITAYGRRQTWSSRAEQVARALGLGG</sequence>
<dbReference type="PANTHER" id="PTHR12526">
    <property type="entry name" value="GLYCOSYLTRANSFERASE"/>
    <property type="match status" value="1"/>
</dbReference>
<dbReference type="Pfam" id="PF13692">
    <property type="entry name" value="Glyco_trans_1_4"/>
    <property type="match status" value="1"/>
</dbReference>
<dbReference type="AlphaFoldDB" id="A0AAU9EBQ0"/>
<dbReference type="EMBL" id="AP028679">
    <property type="protein sequence ID" value="BEQ13942.1"/>
    <property type="molecule type" value="Genomic_DNA"/>
</dbReference>
<dbReference type="Proteomes" id="UP001366166">
    <property type="component" value="Chromosome"/>
</dbReference>
<keyword evidence="2" id="KW-1185">Reference proteome</keyword>
<dbReference type="PANTHER" id="PTHR12526:SF630">
    <property type="entry name" value="GLYCOSYLTRANSFERASE"/>
    <property type="match status" value="1"/>
</dbReference>
<reference evidence="2" key="1">
    <citation type="journal article" date="2023" name="Arch. Microbiol.">
        <title>Desulfoferula mesophilus gen. nov. sp. nov., a mesophilic sulfate-reducing bacterium isolated from a brackish lake sediment.</title>
        <authorList>
            <person name="Watanabe T."/>
            <person name="Yabe T."/>
            <person name="Tsuji J.M."/>
            <person name="Fukui M."/>
        </authorList>
    </citation>
    <scope>NUCLEOTIDE SEQUENCE [LARGE SCALE GENOMIC DNA]</scope>
    <source>
        <strain evidence="2">12FAK</strain>
    </source>
</reference>
<organism evidence="1 2">
    <name type="scientific">Desulfoferula mesophila</name>
    <dbReference type="NCBI Taxonomy" id="3058419"/>
    <lineage>
        <taxon>Bacteria</taxon>
        <taxon>Pseudomonadati</taxon>
        <taxon>Thermodesulfobacteriota</taxon>
        <taxon>Desulfarculia</taxon>
        <taxon>Desulfarculales</taxon>
        <taxon>Desulfarculaceae</taxon>
        <taxon>Desulfoferula</taxon>
    </lineage>
</organism>